<name>A0A9Q1HM91_CONCO</name>
<proteinExistence type="predicted"/>
<keyword evidence="2" id="KW-1185">Reference proteome</keyword>
<accession>A0A9Q1HM91</accession>
<dbReference type="Proteomes" id="UP001152803">
    <property type="component" value="Unassembled WGS sequence"/>
</dbReference>
<protein>
    <submittedName>
        <fullName evidence="1">Uncharacterized protein</fullName>
    </submittedName>
</protein>
<organism evidence="1 2">
    <name type="scientific">Conger conger</name>
    <name type="common">Conger eel</name>
    <name type="synonym">Muraena conger</name>
    <dbReference type="NCBI Taxonomy" id="82655"/>
    <lineage>
        <taxon>Eukaryota</taxon>
        <taxon>Metazoa</taxon>
        <taxon>Chordata</taxon>
        <taxon>Craniata</taxon>
        <taxon>Vertebrata</taxon>
        <taxon>Euteleostomi</taxon>
        <taxon>Actinopterygii</taxon>
        <taxon>Neopterygii</taxon>
        <taxon>Teleostei</taxon>
        <taxon>Anguilliformes</taxon>
        <taxon>Congridae</taxon>
        <taxon>Conger</taxon>
    </lineage>
</organism>
<comment type="caution">
    <text evidence="1">The sequence shown here is derived from an EMBL/GenBank/DDBJ whole genome shotgun (WGS) entry which is preliminary data.</text>
</comment>
<evidence type="ECO:0000313" key="1">
    <source>
        <dbReference type="EMBL" id="KAJ8246528.1"/>
    </source>
</evidence>
<reference evidence="1" key="1">
    <citation type="journal article" date="2023" name="Science">
        <title>Genome structures resolve the early diversification of teleost fishes.</title>
        <authorList>
            <person name="Parey E."/>
            <person name="Louis A."/>
            <person name="Montfort J."/>
            <person name="Bouchez O."/>
            <person name="Roques C."/>
            <person name="Iampietro C."/>
            <person name="Lluch J."/>
            <person name="Castinel A."/>
            <person name="Donnadieu C."/>
            <person name="Desvignes T."/>
            <person name="Floi Bucao C."/>
            <person name="Jouanno E."/>
            <person name="Wen M."/>
            <person name="Mejri S."/>
            <person name="Dirks R."/>
            <person name="Jansen H."/>
            <person name="Henkel C."/>
            <person name="Chen W.J."/>
            <person name="Zahm M."/>
            <person name="Cabau C."/>
            <person name="Klopp C."/>
            <person name="Thompson A.W."/>
            <person name="Robinson-Rechavi M."/>
            <person name="Braasch I."/>
            <person name="Lecointre G."/>
            <person name="Bobe J."/>
            <person name="Postlethwait J.H."/>
            <person name="Berthelot C."/>
            <person name="Roest Crollius H."/>
            <person name="Guiguen Y."/>
        </authorList>
    </citation>
    <scope>NUCLEOTIDE SEQUENCE</scope>
    <source>
        <strain evidence="1">Concon-B</strain>
    </source>
</reference>
<sequence>MQIQHVLYSRVPHHVCRSLLSCSHDDPGTGLVAHPGGTVGLIWSCCTPEIWGSTAFASPQVLPQKRFFKGRQMECPPCSSEYGQNDNFCSERVPDSDQQETPEHPVTSLALDVKLRLFISIAHALTRAPECGSEVAHAWPSPNPPLLTQIRDVQQILITWMGPE</sequence>
<gene>
    <name evidence="1" type="ORF">COCON_G00234830</name>
</gene>
<evidence type="ECO:0000313" key="2">
    <source>
        <dbReference type="Proteomes" id="UP001152803"/>
    </source>
</evidence>
<dbReference type="EMBL" id="JAFJMO010000653">
    <property type="protein sequence ID" value="KAJ8246528.1"/>
    <property type="molecule type" value="Genomic_DNA"/>
</dbReference>
<dbReference type="AlphaFoldDB" id="A0A9Q1HM91"/>